<protein>
    <submittedName>
        <fullName evidence="1">Uncharacterized protein</fullName>
    </submittedName>
</protein>
<organism evidence="1 2">
    <name type="scientific">Desulfotomaculum copahuensis</name>
    <dbReference type="NCBI Taxonomy" id="1838280"/>
    <lineage>
        <taxon>Bacteria</taxon>
        <taxon>Bacillati</taxon>
        <taxon>Bacillota</taxon>
        <taxon>Clostridia</taxon>
        <taxon>Eubacteriales</taxon>
        <taxon>Desulfotomaculaceae</taxon>
        <taxon>Desulfotomaculum</taxon>
    </lineage>
</organism>
<evidence type="ECO:0000313" key="1">
    <source>
        <dbReference type="EMBL" id="OAT81134.1"/>
    </source>
</evidence>
<dbReference type="STRING" id="1838280.A6M21_11735"/>
<comment type="caution">
    <text evidence="1">The sequence shown here is derived from an EMBL/GenBank/DDBJ whole genome shotgun (WGS) entry which is preliminary data.</text>
</comment>
<keyword evidence="2" id="KW-1185">Reference proteome</keyword>
<proteinExistence type="predicted"/>
<reference evidence="1 2" key="1">
    <citation type="submission" date="2016-04" db="EMBL/GenBank/DDBJ databases">
        <authorList>
            <person name="Evans L.H."/>
            <person name="Alamgir A."/>
            <person name="Owens N."/>
            <person name="Weber N.D."/>
            <person name="Virtaneva K."/>
            <person name="Barbian K."/>
            <person name="Babar A."/>
            <person name="Rosenke K."/>
        </authorList>
    </citation>
    <scope>NUCLEOTIDE SEQUENCE [LARGE SCALE GENOMIC DNA]</scope>
    <source>
        <strain evidence="1 2">LMa1</strain>
    </source>
</reference>
<dbReference type="OrthoDB" id="1976435at2"/>
<dbReference type="Proteomes" id="UP000078532">
    <property type="component" value="Unassembled WGS sequence"/>
</dbReference>
<gene>
    <name evidence="1" type="ORF">A6M21_11735</name>
</gene>
<dbReference type="AlphaFoldDB" id="A0A1B7LDG1"/>
<name>A0A1B7LDG1_9FIRM</name>
<dbReference type="EMBL" id="LYVF01000168">
    <property type="protein sequence ID" value="OAT81134.1"/>
    <property type="molecule type" value="Genomic_DNA"/>
</dbReference>
<sequence length="338" mass="37680">MNAAPNQTAIAVLNEYPPSKFNLLIPVKTMQEISPLHKVVINQVQINPDPKSGKDVYAEKNGELALTKKGLAKLMAAANIQVVDSRPVTPQKCQRCAEVARQTRMAPRCGDCPSSDDVAYQVTIAVPEPSGTWRMVRATKEIRVEEERKRMTEKQFEQFFPFRTEHCETKALNRALREALMLSPTYTAAELQKPFAVAYVVPNMADPDMKKAVAARYAGSVIDLFGVQTRRGHGDQLQQRYLTGEVEQPPMVEIGPDEPDEADYQLMDEELPPWEQDEPAAEMTQDIIACEGCGQEISATGSWSPEAIRDYSQRTWGKVLCPECQKAARKNGKAGGRR</sequence>
<accession>A0A1B7LDG1</accession>
<evidence type="ECO:0000313" key="2">
    <source>
        <dbReference type="Proteomes" id="UP000078532"/>
    </source>
</evidence>